<dbReference type="Pfam" id="PF14179">
    <property type="entry name" value="YppG"/>
    <property type="match status" value="1"/>
</dbReference>
<evidence type="ECO:0000313" key="3">
    <source>
        <dbReference type="Proteomes" id="UP000678228"/>
    </source>
</evidence>
<reference evidence="2" key="1">
    <citation type="submission" date="2021-03" db="EMBL/GenBank/DDBJ databases">
        <title>Bacillus suaedae sp. nov., isolated from Suaeda aralocaspica.</title>
        <authorList>
            <person name="Lei R.F.R."/>
        </authorList>
    </citation>
    <scope>NUCLEOTIDE SEQUENCE</scope>
    <source>
        <strain evidence="2">YZJH907-2</strain>
    </source>
</reference>
<dbReference type="AlphaFoldDB" id="A0A940WV00"/>
<name>A0A940WV00_9BACI</name>
<organism evidence="2 3">
    <name type="scientific">Halalkalibacter suaedae</name>
    <dbReference type="NCBI Taxonomy" id="2822140"/>
    <lineage>
        <taxon>Bacteria</taxon>
        <taxon>Bacillati</taxon>
        <taxon>Bacillota</taxon>
        <taxon>Bacilli</taxon>
        <taxon>Bacillales</taxon>
        <taxon>Bacillaceae</taxon>
        <taxon>Halalkalibacter</taxon>
    </lineage>
</organism>
<dbReference type="Proteomes" id="UP000678228">
    <property type="component" value="Unassembled WGS sequence"/>
</dbReference>
<dbReference type="EMBL" id="JAGKSQ010000008">
    <property type="protein sequence ID" value="MBP3952925.1"/>
    <property type="molecule type" value="Genomic_DNA"/>
</dbReference>
<evidence type="ECO:0000256" key="1">
    <source>
        <dbReference type="SAM" id="MobiDB-lite"/>
    </source>
</evidence>
<evidence type="ECO:0000313" key="2">
    <source>
        <dbReference type="EMBL" id="MBP3952925.1"/>
    </source>
</evidence>
<feature type="region of interest" description="Disordered" evidence="1">
    <location>
        <begin position="1"/>
        <end position="72"/>
    </location>
</feature>
<proteinExistence type="predicted"/>
<accession>A0A940WV00</accession>
<dbReference type="RefSeq" id="WP_210598775.1">
    <property type="nucleotide sequence ID" value="NZ_JAGKSQ010000008.1"/>
</dbReference>
<keyword evidence="3" id="KW-1185">Reference proteome</keyword>
<feature type="compositionally biased region" description="Low complexity" evidence="1">
    <location>
        <begin position="26"/>
        <end position="61"/>
    </location>
</feature>
<sequence length="120" mass="13554">MFQPNPYHRPNMSPNRKQRLQPFQTAGQPQHFHHQPFPQQQYPAYPQQGQQSQPFAPTQQGPQALPGAGPKKASFFKSAFVGENGKFDVGRTVQTMDQVVKTMHQVSPIVKQVSGLFIKK</sequence>
<gene>
    <name evidence="2" type="ORF">J7W16_17520</name>
</gene>
<protein>
    <submittedName>
        <fullName evidence="2">Uncharacterized protein</fullName>
    </submittedName>
</protein>
<comment type="caution">
    <text evidence="2">The sequence shown here is derived from an EMBL/GenBank/DDBJ whole genome shotgun (WGS) entry which is preliminary data.</text>
</comment>
<dbReference type="InterPro" id="IPR025555">
    <property type="entry name" value="YppG"/>
</dbReference>